<dbReference type="STRING" id="234267.Acid_0425"/>
<dbReference type="InParanoid" id="Q02BY1"/>
<dbReference type="HOGENOM" id="CLU_016717_1_0_0"/>
<proteinExistence type="predicted"/>
<feature type="region of interest" description="Disordered" evidence="1">
    <location>
        <begin position="700"/>
        <end position="726"/>
    </location>
</feature>
<dbReference type="KEGG" id="sus:Acid_0425"/>
<feature type="chain" id="PRO_5004164005" evidence="2">
    <location>
        <begin position="22"/>
        <end position="726"/>
    </location>
</feature>
<dbReference type="OrthoDB" id="182870at2"/>
<evidence type="ECO:0000256" key="2">
    <source>
        <dbReference type="SAM" id="SignalP"/>
    </source>
</evidence>
<reference evidence="3" key="1">
    <citation type="submission" date="2006-10" db="EMBL/GenBank/DDBJ databases">
        <title>Complete sequence of Solibacter usitatus Ellin6076.</title>
        <authorList>
            <consortium name="US DOE Joint Genome Institute"/>
            <person name="Copeland A."/>
            <person name="Lucas S."/>
            <person name="Lapidus A."/>
            <person name="Barry K."/>
            <person name="Detter J.C."/>
            <person name="Glavina del Rio T."/>
            <person name="Hammon N."/>
            <person name="Israni S."/>
            <person name="Dalin E."/>
            <person name="Tice H."/>
            <person name="Pitluck S."/>
            <person name="Thompson L.S."/>
            <person name="Brettin T."/>
            <person name="Bruce D."/>
            <person name="Han C."/>
            <person name="Tapia R."/>
            <person name="Gilna P."/>
            <person name="Schmutz J."/>
            <person name="Larimer F."/>
            <person name="Land M."/>
            <person name="Hauser L."/>
            <person name="Kyrpides N."/>
            <person name="Mikhailova N."/>
            <person name="Janssen P.H."/>
            <person name="Kuske C.R."/>
            <person name="Richardson P."/>
        </authorList>
    </citation>
    <scope>NUCLEOTIDE SEQUENCE</scope>
    <source>
        <strain evidence="3">Ellin6076</strain>
    </source>
</reference>
<accession>Q02BY1</accession>
<evidence type="ECO:0000256" key="1">
    <source>
        <dbReference type="SAM" id="MobiDB-lite"/>
    </source>
</evidence>
<name>Q02BY1_SOLUE</name>
<organism evidence="3">
    <name type="scientific">Solibacter usitatus (strain Ellin6076)</name>
    <dbReference type="NCBI Taxonomy" id="234267"/>
    <lineage>
        <taxon>Bacteria</taxon>
        <taxon>Pseudomonadati</taxon>
        <taxon>Acidobacteriota</taxon>
        <taxon>Terriglobia</taxon>
        <taxon>Bryobacterales</taxon>
        <taxon>Solibacteraceae</taxon>
        <taxon>Candidatus Solibacter</taxon>
    </lineage>
</organism>
<gene>
    <name evidence="3" type="ordered locus">Acid_0425</name>
</gene>
<feature type="signal peptide" evidence="2">
    <location>
        <begin position="1"/>
        <end position="21"/>
    </location>
</feature>
<dbReference type="AlphaFoldDB" id="Q02BY1"/>
<sequence precursor="true">MSYRTAFLAASCLVFAIPAYSAVSITGIGSISVTVDPSGQYSVTVPDMSWSFSGNVGAPLSNLQVGASADAIGGYAEISFDFQAGGARHASIRSYSNRSSILFSLSNPTADIANNFALPNWTQYPSGLNHLTFSGIFAPPSFWDFASDSPFVFFDNSGRSFILSPASHFMTAGMTHGPNGELASGISKNIATLPRGFEQRTLLVVENGINRAFDTWGNAITALTGKTRPSNDADLSLNKIGYWTDNGAAYYYTMATSMNYEQTLNGVKKDFDKAGIQLGSLQLDSWFYPKGSGATWDNNGAGIYQYTAAAPPFNSGLLRFQQNLGVPLITHSRWIDPSSPYHSLYKMSGNVVIDPAYWDSIAAYLSDSGVATFEQDWLADKAHTDFNLTDGEAFMDNMAASMARRHITMQYCMASARHYMQSAKYDNLTTIRTSADHLQRDRWTDFLYASRFASALAAWPFTDNFTTGDVSQLLLANLSAGPLGIGDAIGSINGPNLLHAVRRDGVIVKPDVPLVPSDASYANMAHSTDAPQVAFTWSDFEELRTNYVFAFPQGTNTQAVFRPADFGVNAPVYAYDYFAGTGNLVNATDSISTKISGTVLYMVLAPVGPSGIAVLGDTDQFVTMGKKRVSKIVDRGTARVSVAFAAGETSVMISGYSPVLPSVAAVEGSVGQVAYNQTTHLFQVPVMPGKNSSATIRIRQGEQSGKPSPLQPPHHNPGKTGAKATN</sequence>
<protein>
    <submittedName>
        <fullName evidence="3">Uncharacterized protein</fullName>
    </submittedName>
</protein>
<evidence type="ECO:0000313" key="3">
    <source>
        <dbReference type="EMBL" id="ABJ81435.1"/>
    </source>
</evidence>
<keyword evidence="2" id="KW-0732">Signal</keyword>
<dbReference type="EMBL" id="CP000473">
    <property type="protein sequence ID" value="ABJ81435.1"/>
    <property type="molecule type" value="Genomic_DNA"/>
</dbReference>
<dbReference type="eggNOG" id="COG1501">
    <property type="taxonomic scope" value="Bacteria"/>
</dbReference>